<keyword evidence="4 6" id="KW-1133">Transmembrane helix</keyword>
<keyword evidence="3 6" id="KW-0812">Transmembrane</keyword>
<dbReference type="STRING" id="1859457.BET10_04505"/>
<comment type="subcellular location">
    <subcellularLocation>
        <location evidence="1">Cell membrane</location>
        <topology evidence="1">Single-pass membrane protein</topology>
    </subcellularLocation>
</comment>
<comment type="caution">
    <text evidence="8">The sequence shown here is derived from an EMBL/GenBank/DDBJ whole genome shotgun (WGS) entry which is preliminary data.</text>
</comment>
<dbReference type="InterPro" id="IPR007168">
    <property type="entry name" value="Phageshock_PspC_N"/>
</dbReference>
<dbReference type="PANTHER" id="PTHR33885:SF3">
    <property type="entry name" value="PHAGE SHOCK PROTEIN C"/>
    <property type="match status" value="1"/>
</dbReference>
<evidence type="ECO:0000259" key="7">
    <source>
        <dbReference type="Pfam" id="PF04024"/>
    </source>
</evidence>
<evidence type="ECO:0000256" key="1">
    <source>
        <dbReference type="ARBA" id="ARBA00004162"/>
    </source>
</evidence>
<evidence type="ECO:0000256" key="4">
    <source>
        <dbReference type="ARBA" id="ARBA00022989"/>
    </source>
</evidence>
<accession>A0A1S1N043</accession>
<evidence type="ECO:0000256" key="6">
    <source>
        <dbReference type="SAM" id="Phobius"/>
    </source>
</evidence>
<evidence type="ECO:0000256" key="2">
    <source>
        <dbReference type="ARBA" id="ARBA00022475"/>
    </source>
</evidence>
<evidence type="ECO:0000313" key="9">
    <source>
        <dbReference type="Proteomes" id="UP000179786"/>
    </source>
</evidence>
<dbReference type="InterPro" id="IPR052027">
    <property type="entry name" value="PspC"/>
</dbReference>
<organism evidence="8 9">
    <name type="scientific">Pseudoalteromonas amylolytica</name>
    <dbReference type="NCBI Taxonomy" id="1859457"/>
    <lineage>
        <taxon>Bacteria</taxon>
        <taxon>Pseudomonadati</taxon>
        <taxon>Pseudomonadota</taxon>
        <taxon>Gammaproteobacteria</taxon>
        <taxon>Alteromonadales</taxon>
        <taxon>Pseudoalteromonadaceae</taxon>
        <taxon>Pseudoalteromonas</taxon>
    </lineage>
</organism>
<gene>
    <name evidence="8" type="ORF">BET10_04505</name>
</gene>
<dbReference type="PANTHER" id="PTHR33885">
    <property type="entry name" value="PHAGE SHOCK PROTEIN C"/>
    <property type="match status" value="1"/>
</dbReference>
<evidence type="ECO:0000256" key="3">
    <source>
        <dbReference type="ARBA" id="ARBA00022692"/>
    </source>
</evidence>
<dbReference type="Pfam" id="PF04024">
    <property type="entry name" value="PspC"/>
    <property type="match status" value="1"/>
</dbReference>
<evidence type="ECO:0000313" key="8">
    <source>
        <dbReference type="EMBL" id="OHU92719.1"/>
    </source>
</evidence>
<dbReference type="RefSeq" id="WP_070983278.1">
    <property type="nucleotide sequence ID" value="NZ_MKJU01000006.1"/>
</dbReference>
<dbReference type="EMBL" id="MKJU01000006">
    <property type="protein sequence ID" value="OHU92719.1"/>
    <property type="molecule type" value="Genomic_DNA"/>
</dbReference>
<feature type="domain" description="Phage shock protein PspC N-terminal" evidence="7">
    <location>
        <begin position="11"/>
        <end position="65"/>
    </location>
</feature>
<proteinExistence type="predicted"/>
<name>A0A1S1N043_9GAMM</name>
<keyword evidence="2" id="KW-1003">Cell membrane</keyword>
<feature type="transmembrane region" description="Helical" evidence="6">
    <location>
        <begin position="39"/>
        <end position="63"/>
    </location>
</feature>
<dbReference type="GO" id="GO:0005886">
    <property type="term" value="C:plasma membrane"/>
    <property type="evidence" value="ECO:0007669"/>
    <property type="project" value="UniProtKB-SubCell"/>
</dbReference>
<dbReference type="AlphaFoldDB" id="A0A1S1N043"/>
<keyword evidence="5 6" id="KW-0472">Membrane</keyword>
<dbReference type="OrthoDB" id="5772680at2"/>
<reference evidence="8 9" key="1">
    <citation type="submission" date="2016-09" db="EMBL/GenBank/DDBJ databases">
        <title>Pseudoalteromonas amylolytica sp. nov., isolated from the surface seawater.</title>
        <authorList>
            <person name="Wu Y.-H."/>
            <person name="Cheng H."/>
            <person name="Jin X.-B."/>
            <person name="Wang C.-S."/>
            <person name="Xu X.-W."/>
        </authorList>
    </citation>
    <scope>NUCLEOTIDE SEQUENCE [LARGE SCALE GENOMIC DNA]</scope>
    <source>
        <strain evidence="8 9">JW1</strain>
    </source>
</reference>
<keyword evidence="9" id="KW-1185">Reference proteome</keyword>
<protein>
    <recommendedName>
        <fullName evidence="7">Phage shock protein PspC N-terminal domain-containing protein</fullName>
    </recommendedName>
</protein>
<dbReference type="Proteomes" id="UP000179786">
    <property type="component" value="Unassembled WGS sequence"/>
</dbReference>
<evidence type="ECO:0000256" key="5">
    <source>
        <dbReference type="ARBA" id="ARBA00023136"/>
    </source>
</evidence>
<sequence length="67" mass="7533">MKYYSERKSCFRVLGHKKITGVCAGVAERFDMPIWLTRLLTVLLFIKFPVVTVLAYAIASVALPTKA</sequence>